<name>A0A1F7WRC3_9BACT</name>
<evidence type="ECO:0000256" key="1">
    <source>
        <dbReference type="ARBA" id="ARBA00022516"/>
    </source>
</evidence>
<keyword evidence="6 7" id="KW-0012">Acyltransferase</keyword>
<evidence type="ECO:0000259" key="8">
    <source>
        <dbReference type="Pfam" id="PF04613"/>
    </source>
</evidence>
<comment type="catalytic activity">
    <reaction evidence="7">
        <text>a UDP-3-O-[(3R)-3-hydroxyacyl]-alpha-D-glucosamine + a (3R)-hydroxyacyl-[ACP] = a UDP-2-N,3-O-bis[(3R)-3-hydroxyacyl]-alpha-D-glucosamine + holo-[ACP] + H(+)</text>
        <dbReference type="Rhea" id="RHEA:53836"/>
        <dbReference type="Rhea" id="RHEA-COMP:9685"/>
        <dbReference type="Rhea" id="RHEA-COMP:9945"/>
        <dbReference type="ChEBI" id="CHEBI:15378"/>
        <dbReference type="ChEBI" id="CHEBI:64479"/>
        <dbReference type="ChEBI" id="CHEBI:78827"/>
        <dbReference type="ChEBI" id="CHEBI:137740"/>
        <dbReference type="ChEBI" id="CHEBI:137748"/>
        <dbReference type="EC" id="2.3.1.191"/>
    </reaction>
</comment>
<keyword evidence="1 7" id="KW-0444">Lipid biosynthesis</keyword>
<evidence type="ECO:0000256" key="3">
    <source>
        <dbReference type="ARBA" id="ARBA00022679"/>
    </source>
</evidence>
<evidence type="ECO:0000256" key="5">
    <source>
        <dbReference type="ARBA" id="ARBA00023098"/>
    </source>
</evidence>
<keyword evidence="3 7" id="KW-0808">Transferase</keyword>
<sequence length="359" mass="38243">MMYEKRDKKVSLKELSEYLNESYFGDGDTLIKGVAGINEAASGDITFAVKPKYIKSLSISKASAVIISPEVKVEDVRVPYIVSKNPYYAFARLLEFFFPAAEIKGTQHPGAHISKSAAVGKNVQIYPNAFIGENAVIGDNCVIYPGCFIGENVTLGDNSWLYSNVTVRENCSVGANCIIHSGAVIGADGYGFVKNNGAYYKIPQIGNVVIEDNVELGANVTCDRATIGSTRIGRGTKIDNLVHIAHNVQIGRNVLIVAQVGISGSVDIGDDVTIAGQSGIVGHISIGAGSVIAARSVVTNDIKPKSFVSGFPAKPHTEEMKIKAATRKLPAIVKDINEIKKKLNMPSGRQAAGEVKDGE</sequence>
<dbReference type="PANTHER" id="PTHR43378:SF2">
    <property type="entry name" value="UDP-3-O-ACYLGLUCOSAMINE N-ACYLTRANSFERASE 1, MITOCHONDRIAL-RELATED"/>
    <property type="match status" value="1"/>
</dbReference>
<dbReference type="AlphaFoldDB" id="A0A1F7WRC3"/>
<dbReference type="Pfam" id="PF00132">
    <property type="entry name" value="Hexapep"/>
    <property type="match status" value="1"/>
</dbReference>
<reference evidence="10 11" key="1">
    <citation type="journal article" date="2016" name="Nat. Commun.">
        <title>Thousands of microbial genomes shed light on interconnected biogeochemical processes in an aquifer system.</title>
        <authorList>
            <person name="Anantharaman K."/>
            <person name="Brown C.T."/>
            <person name="Hug L.A."/>
            <person name="Sharon I."/>
            <person name="Castelle C.J."/>
            <person name="Probst A.J."/>
            <person name="Thomas B.C."/>
            <person name="Singh A."/>
            <person name="Wilkins M.J."/>
            <person name="Karaoz U."/>
            <person name="Brodie E.L."/>
            <person name="Williams K.H."/>
            <person name="Hubbard S.S."/>
            <person name="Banfield J.F."/>
        </authorList>
    </citation>
    <scope>NUCLEOTIDE SEQUENCE [LARGE SCALE GENOMIC DNA]</scope>
</reference>
<evidence type="ECO:0000256" key="2">
    <source>
        <dbReference type="ARBA" id="ARBA00022556"/>
    </source>
</evidence>
<feature type="active site" description="Proton acceptor" evidence="7">
    <location>
        <position position="246"/>
    </location>
</feature>
<dbReference type="UniPathway" id="UPA00973"/>
<keyword evidence="5 7" id="KW-0443">Lipid metabolism</keyword>
<dbReference type="Pfam" id="PF25087">
    <property type="entry name" value="GMPPB_C"/>
    <property type="match status" value="1"/>
</dbReference>
<dbReference type="STRING" id="1817813.A2008_11630"/>
<comment type="subunit">
    <text evidence="7">Homotrimer.</text>
</comment>
<dbReference type="EC" id="2.3.1.191" evidence="7"/>
<protein>
    <recommendedName>
        <fullName evidence="7">UDP-3-O-acylglucosamine N-acyltransferase</fullName>
        <ecNumber evidence="7">2.3.1.191</ecNumber>
    </recommendedName>
</protein>
<evidence type="ECO:0000256" key="7">
    <source>
        <dbReference type="HAMAP-Rule" id="MF_00523"/>
    </source>
</evidence>
<evidence type="ECO:0000256" key="4">
    <source>
        <dbReference type="ARBA" id="ARBA00022737"/>
    </source>
</evidence>
<dbReference type="NCBIfam" id="NF002060">
    <property type="entry name" value="PRK00892.1"/>
    <property type="match status" value="1"/>
</dbReference>
<evidence type="ECO:0000313" key="11">
    <source>
        <dbReference type="Proteomes" id="UP000178735"/>
    </source>
</evidence>
<feature type="domain" description="Mannose-1-phosphate guanyltransferase C-terminal" evidence="9">
    <location>
        <begin position="112"/>
        <end position="188"/>
    </location>
</feature>
<keyword evidence="4 7" id="KW-0677">Repeat</keyword>
<dbReference type="PANTHER" id="PTHR43378">
    <property type="entry name" value="UDP-3-O-ACYLGLUCOSAMINE N-ACYLTRANSFERASE"/>
    <property type="match status" value="1"/>
</dbReference>
<dbReference type="Gene3D" id="2.160.10.10">
    <property type="entry name" value="Hexapeptide repeat proteins"/>
    <property type="match status" value="1"/>
</dbReference>
<accession>A0A1F7WRC3</accession>
<organism evidence="10 11">
    <name type="scientific">Candidatus Wallbacteria bacterium GWC2_49_35</name>
    <dbReference type="NCBI Taxonomy" id="1817813"/>
    <lineage>
        <taxon>Bacteria</taxon>
        <taxon>Candidatus Walliibacteriota</taxon>
    </lineage>
</organism>
<dbReference type="GO" id="GO:0009245">
    <property type="term" value="P:lipid A biosynthetic process"/>
    <property type="evidence" value="ECO:0007669"/>
    <property type="project" value="UniProtKB-UniRule"/>
</dbReference>
<dbReference type="Proteomes" id="UP000178735">
    <property type="component" value="Unassembled WGS sequence"/>
</dbReference>
<dbReference type="InterPro" id="IPR056729">
    <property type="entry name" value="GMPPB_C"/>
</dbReference>
<evidence type="ECO:0000256" key="6">
    <source>
        <dbReference type="ARBA" id="ARBA00023315"/>
    </source>
</evidence>
<dbReference type="HAMAP" id="MF_00523">
    <property type="entry name" value="LpxD"/>
    <property type="match status" value="1"/>
</dbReference>
<dbReference type="GO" id="GO:0103118">
    <property type="term" value="F:UDP-3-O-[(3R)-3-hydroxyacyl]-glucosamine N-acyltransferase activity"/>
    <property type="evidence" value="ECO:0007669"/>
    <property type="project" value="UniProtKB-EC"/>
</dbReference>
<comment type="function">
    <text evidence="7">Catalyzes the N-acylation of UDP-3-O-acylglucosamine using 3-hydroxyacyl-ACP as the acyl donor. Is involved in the biosynthesis of lipid A, a phosphorylated glycolipid that anchors the lipopolysaccharide to the outer membrane of the cell.</text>
</comment>
<comment type="caution">
    <text evidence="10">The sequence shown here is derived from an EMBL/GenBank/DDBJ whole genome shotgun (WGS) entry which is preliminary data.</text>
</comment>
<keyword evidence="2 7" id="KW-0441">Lipid A biosynthesis</keyword>
<dbReference type="GO" id="GO:0016410">
    <property type="term" value="F:N-acyltransferase activity"/>
    <property type="evidence" value="ECO:0007669"/>
    <property type="project" value="InterPro"/>
</dbReference>
<gene>
    <name evidence="7" type="primary">lpxD</name>
    <name evidence="10" type="ORF">A2008_11630</name>
</gene>
<evidence type="ECO:0000259" key="9">
    <source>
        <dbReference type="Pfam" id="PF25087"/>
    </source>
</evidence>
<dbReference type="SUPFAM" id="SSF51161">
    <property type="entry name" value="Trimeric LpxA-like enzymes"/>
    <property type="match status" value="1"/>
</dbReference>
<comment type="pathway">
    <text evidence="7">Bacterial outer membrane biogenesis; LPS lipid A biosynthesis.</text>
</comment>
<dbReference type="NCBIfam" id="TIGR01853">
    <property type="entry name" value="lipid_A_lpxD"/>
    <property type="match status" value="1"/>
</dbReference>
<dbReference type="EMBL" id="MGFH01000124">
    <property type="protein sequence ID" value="OGM05137.1"/>
    <property type="molecule type" value="Genomic_DNA"/>
</dbReference>
<dbReference type="Pfam" id="PF04613">
    <property type="entry name" value="LpxD"/>
    <property type="match status" value="1"/>
</dbReference>
<evidence type="ECO:0000313" key="10">
    <source>
        <dbReference type="EMBL" id="OGM05137.1"/>
    </source>
</evidence>
<dbReference type="CDD" id="cd03352">
    <property type="entry name" value="LbH_LpxD"/>
    <property type="match status" value="1"/>
</dbReference>
<dbReference type="Gene3D" id="3.40.1390.10">
    <property type="entry name" value="MurE/MurF, N-terminal domain"/>
    <property type="match status" value="1"/>
</dbReference>
<dbReference type="InterPro" id="IPR001451">
    <property type="entry name" value="Hexapep"/>
</dbReference>
<comment type="similarity">
    <text evidence="7">Belongs to the transferase hexapeptide repeat family. LpxD subfamily.</text>
</comment>
<dbReference type="PROSITE" id="PS00101">
    <property type="entry name" value="HEXAPEP_TRANSFERASES"/>
    <property type="match status" value="1"/>
</dbReference>
<dbReference type="InterPro" id="IPR018357">
    <property type="entry name" value="Hexapep_transf_CS"/>
</dbReference>
<dbReference type="InterPro" id="IPR011004">
    <property type="entry name" value="Trimer_LpxA-like_sf"/>
</dbReference>
<dbReference type="GO" id="GO:0016020">
    <property type="term" value="C:membrane"/>
    <property type="evidence" value="ECO:0007669"/>
    <property type="project" value="GOC"/>
</dbReference>
<dbReference type="InterPro" id="IPR020573">
    <property type="entry name" value="UDP_GlcNAc_AcTrfase_non-rep"/>
</dbReference>
<feature type="domain" description="UDP-3-O-[3-hydroxymyristoyl] glucosamine N-acyltransferase non-repeat region" evidence="8">
    <location>
        <begin position="28"/>
        <end position="95"/>
    </location>
</feature>
<dbReference type="InterPro" id="IPR007691">
    <property type="entry name" value="LpxD"/>
</dbReference>
<proteinExistence type="inferred from homology"/>